<evidence type="ECO:0000256" key="1">
    <source>
        <dbReference type="ARBA" id="ARBA00022679"/>
    </source>
</evidence>
<keyword evidence="3" id="KW-0805">Transcription regulation</keyword>
<evidence type="ECO:0000313" key="7">
    <source>
        <dbReference type="Proteomes" id="UP001268542"/>
    </source>
</evidence>
<evidence type="ECO:0000259" key="5">
    <source>
        <dbReference type="PROSITE" id="PS50921"/>
    </source>
</evidence>
<name>A0ABU3Q0G8_9ACTN</name>
<dbReference type="PROSITE" id="PS50921">
    <property type="entry name" value="ANTAR"/>
    <property type="match status" value="1"/>
</dbReference>
<dbReference type="InterPro" id="IPR005561">
    <property type="entry name" value="ANTAR"/>
</dbReference>
<reference evidence="6 7" key="1">
    <citation type="submission" date="2023-08" db="EMBL/GenBank/DDBJ databases">
        <title>Nocardioides seae sp. nov., a bacterium isolated from a soil.</title>
        <authorList>
            <person name="Wang X."/>
        </authorList>
    </citation>
    <scope>NUCLEOTIDE SEQUENCE [LARGE SCALE GENOMIC DNA]</scope>
    <source>
        <strain evidence="6 7">YZH12</strain>
    </source>
</reference>
<dbReference type="InterPro" id="IPR036388">
    <property type="entry name" value="WH-like_DNA-bd_sf"/>
</dbReference>
<dbReference type="RefSeq" id="WP_315735267.1">
    <property type="nucleotide sequence ID" value="NZ_JAVYII010000009.1"/>
</dbReference>
<feature type="domain" description="ANTAR" evidence="5">
    <location>
        <begin position="176"/>
        <end position="237"/>
    </location>
</feature>
<dbReference type="InterPro" id="IPR003018">
    <property type="entry name" value="GAF"/>
</dbReference>
<sequence>MNDPDTLRRAVADAALAMQNERGSQETMQVAADAARHLVAGCQIAAVSVLTRSAFESVITSTDPDAAIFLPGGATGAHEAVQEIDTLQHELEEGPCHEAMRRDATIHCEDLAVDTRWTRWSPVALERLAVRSVVSHPLSVGAKVLGALKVYGAEPSAFTLDDVDLLGTFAVHISVALAASRDLEHLHDALDSRTLIGQATGLIMARYDLSADAAFAALARTSQETNTKVRDLADQLVRTGRFPAEGQARRSTG</sequence>
<evidence type="ECO:0000256" key="4">
    <source>
        <dbReference type="ARBA" id="ARBA00023163"/>
    </source>
</evidence>
<dbReference type="Pfam" id="PF13185">
    <property type="entry name" value="GAF_2"/>
    <property type="match status" value="1"/>
</dbReference>
<dbReference type="InterPro" id="IPR011006">
    <property type="entry name" value="CheY-like_superfamily"/>
</dbReference>
<keyword evidence="1" id="KW-0808">Transferase</keyword>
<evidence type="ECO:0000256" key="2">
    <source>
        <dbReference type="ARBA" id="ARBA00022777"/>
    </source>
</evidence>
<keyword evidence="2" id="KW-0418">Kinase</keyword>
<gene>
    <name evidence="6" type="ORF">RDV89_17910</name>
</gene>
<organism evidence="6 7">
    <name type="scientific">Nocardioides imazamoxiresistens</name>
    <dbReference type="NCBI Taxonomy" id="3231893"/>
    <lineage>
        <taxon>Bacteria</taxon>
        <taxon>Bacillati</taxon>
        <taxon>Actinomycetota</taxon>
        <taxon>Actinomycetes</taxon>
        <taxon>Propionibacteriales</taxon>
        <taxon>Nocardioidaceae</taxon>
        <taxon>Nocardioides</taxon>
    </lineage>
</organism>
<comment type="caution">
    <text evidence="6">The sequence shown here is derived from an EMBL/GenBank/DDBJ whole genome shotgun (WGS) entry which is preliminary data.</text>
</comment>
<dbReference type="Proteomes" id="UP001268542">
    <property type="component" value="Unassembled WGS sequence"/>
</dbReference>
<evidence type="ECO:0000256" key="3">
    <source>
        <dbReference type="ARBA" id="ARBA00023015"/>
    </source>
</evidence>
<keyword evidence="7" id="KW-1185">Reference proteome</keyword>
<dbReference type="EMBL" id="JAVYII010000009">
    <property type="protein sequence ID" value="MDT9594969.1"/>
    <property type="molecule type" value="Genomic_DNA"/>
</dbReference>
<dbReference type="Gene3D" id="1.10.10.10">
    <property type="entry name" value="Winged helix-like DNA-binding domain superfamily/Winged helix DNA-binding domain"/>
    <property type="match status" value="1"/>
</dbReference>
<dbReference type="SMART" id="SM01012">
    <property type="entry name" value="ANTAR"/>
    <property type="match status" value="1"/>
</dbReference>
<dbReference type="PIRSF" id="PIRSF036625">
    <property type="entry name" value="GAF_ANTAR"/>
    <property type="match status" value="1"/>
</dbReference>
<dbReference type="Gene3D" id="3.30.450.40">
    <property type="match status" value="1"/>
</dbReference>
<keyword evidence="4" id="KW-0804">Transcription</keyword>
<dbReference type="InterPro" id="IPR012074">
    <property type="entry name" value="GAF_ANTAR"/>
</dbReference>
<evidence type="ECO:0000313" key="6">
    <source>
        <dbReference type="EMBL" id="MDT9594969.1"/>
    </source>
</evidence>
<dbReference type="SMART" id="SM00065">
    <property type="entry name" value="GAF"/>
    <property type="match status" value="1"/>
</dbReference>
<accession>A0ABU3Q0G8</accession>
<protein>
    <submittedName>
        <fullName evidence="6">GAF and ANTAR domain-containing protein</fullName>
    </submittedName>
</protein>
<dbReference type="SUPFAM" id="SSF55781">
    <property type="entry name" value="GAF domain-like"/>
    <property type="match status" value="1"/>
</dbReference>
<proteinExistence type="predicted"/>
<dbReference type="InterPro" id="IPR029016">
    <property type="entry name" value="GAF-like_dom_sf"/>
</dbReference>
<dbReference type="Pfam" id="PF03861">
    <property type="entry name" value="ANTAR"/>
    <property type="match status" value="1"/>
</dbReference>
<dbReference type="SUPFAM" id="SSF52172">
    <property type="entry name" value="CheY-like"/>
    <property type="match status" value="1"/>
</dbReference>